<accession>I3C3H1</accession>
<proteinExistence type="predicted"/>
<dbReference type="InterPro" id="IPR013320">
    <property type="entry name" value="ConA-like_dom_sf"/>
</dbReference>
<name>I3C3H1_9FLAO</name>
<dbReference type="GO" id="GO:0005975">
    <property type="term" value="P:carbohydrate metabolic process"/>
    <property type="evidence" value="ECO:0007669"/>
    <property type="project" value="UniProtKB-ARBA"/>
</dbReference>
<dbReference type="Proteomes" id="UP000004690">
    <property type="component" value="Unassembled WGS sequence"/>
</dbReference>
<dbReference type="SUPFAM" id="SSF49899">
    <property type="entry name" value="Concanavalin A-like lectins/glucanases"/>
    <property type="match status" value="1"/>
</dbReference>
<dbReference type="RefSeq" id="WP_008611298.1">
    <property type="nucleotide sequence ID" value="NZ_JH651379.1"/>
</dbReference>
<evidence type="ECO:0000313" key="1">
    <source>
        <dbReference type="EMBL" id="EIJ38164.1"/>
    </source>
</evidence>
<dbReference type="AlphaFoldDB" id="I3C3H1"/>
<protein>
    <submittedName>
        <fullName evidence="1">Uncharacterized protein</fullName>
    </submittedName>
</protein>
<sequence>MKKILILSSLLITFLLFPNKIHAQFWKKIQDKVEKKAEDVTDDILNGSDKSTQEEAEKKDEIPYVEKTFSYVPGKNTYFEDEFENDDFGAMPTYWKTNGVGSIVEISGIPGKWLELGQRSSFKLDTLLSMPENFTLEFDILTRSDKAEDLGAMNFGFSKDNSVRSWISDAYNDNSITSTELHFWNKDVTHSSSATDNRSTLDFPLDAYGNTVIHISIAVNNEQMRLYLDKSKLLDAKMFLNNPNKYFYISAPISYDHGAQIYIGNIKIAKN</sequence>
<dbReference type="eggNOG" id="COG2885">
    <property type="taxonomic scope" value="Bacteria"/>
</dbReference>
<organism evidence="1 2">
    <name type="scientific">Galbibacter orientalis DSM 19592</name>
    <dbReference type="NCBI Taxonomy" id="926559"/>
    <lineage>
        <taxon>Bacteria</taxon>
        <taxon>Pseudomonadati</taxon>
        <taxon>Bacteroidota</taxon>
        <taxon>Flavobacteriia</taxon>
        <taxon>Flavobacteriales</taxon>
        <taxon>Flavobacteriaceae</taxon>
        <taxon>Galbibacter</taxon>
    </lineage>
</organism>
<gene>
    <name evidence="1" type="ORF">JoomaDRAFT_1145</name>
</gene>
<dbReference type="STRING" id="926559.JoomaDRAFT_1145"/>
<evidence type="ECO:0000313" key="2">
    <source>
        <dbReference type="Proteomes" id="UP000004690"/>
    </source>
</evidence>
<reference evidence="1 2" key="1">
    <citation type="submission" date="2012-02" db="EMBL/GenBank/DDBJ databases">
        <title>Improved High-Quality Draft genome of Joostella marina DSM 19592.</title>
        <authorList>
            <consortium name="US DOE Joint Genome Institute (JGI-PGF)"/>
            <person name="Lucas S."/>
            <person name="Copeland A."/>
            <person name="Lapidus A."/>
            <person name="Bruce D."/>
            <person name="Goodwin L."/>
            <person name="Pitluck S."/>
            <person name="Peters L."/>
            <person name="Chertkov O."/>
            <person name="Ovchinnikova G."/>
            <person name="Kyrpides N."/>
            <person name="Mavromatis K."/>
            <person name="Detter J.C."/>
            <person name="Han C."/>
            <person name="Land M."/>
            <person name="Hauser L."/>
            <person name="Markowitz V."/>
            <person name="Cheng J.-F."/>
            <person name="Hugenholtz P."/>
            <person name="Woyke T."/>
            <person name="Wu D."/>
            <person name="Tindall B."/>
            <person name="Brambilla E."/>
            <person name="Klenk H.-P."/>
            <person name="Eisen J.A."/>
        </authorList>
    </citation>
    <scope>NUCLEOTIDE SEQUENCE [LARGE SCALE GENOMIC DNA]</scope>
    <source>
        <strain evidence="1 2">DSM 19592</strain>
    </source>
</reference>
<dbReference type="HOGENOM" id="CLU_089601_0_0_10"/>
<keyword evidence="2" id="KW-1185">Reference proteome</keyword>
<dbReference type="GO" id="GO:0004553">
    <property type="term" value="F:hydrolase activity, hydrolyzing O-glycosyl compounds"/>
    <property type="evidence" value="ECO:0007669"/>
    <property type="project" value="UniProtKB-ARBA"/>
</dbReference>
<dbReference type="EMBL" id="JH651379">
    <property type="protein sequence ID" value="EIJ38164.1"/>
    <property type="molecule type" value="Genomic_DNA"/>
</dbReference>